<sequence length="74" mass="8399">MRDAHRAGLTVTPYTFRAENQFLPADYRRGTSPADFGRAIDEQVTYLRTGIDGLFTDQTDVGVVARDEYLRTRS</sequence>
<name>A0ABQ6JIV5_9ACTN</name>
<evidence type="ECO:0008006" key="3">
    <source>
        <dbReference type="Google" id="ProtNLM"/>
    </source>
</evidence>
<organism evidence="1 2">
    <name type="scientific">Angustibacter aerolatus</name>
    <dbReference type="NCBI Taxonomy" id="1162965"/>
    <lineage>
        <taxon>Bacteria</taxon>
        <taxon>Bacillati</taxon>
        <taxon>Actinomycetota</taxon>
        <taxon>Actinomycetes</taxon>
        <taxon>Kineosporiales</taxon>
        <taxon>Kineosporiaceae</taxon>
    </lineage>
</organism>
<dbReference type="EMBL" id="BSUZ01000001">
    <property type="protein sequence ID" value="GMA88182.1"/>
    <property type="molecule type" value="Genomic_DNA"/>
</dbReference>
<accession>A0ABQ6JIV5</accession>
<comment type="caution">
    <text evidence="1">The sequence shown here is derived from an EMBL/GenBank/DDBJ whole genome shotgun (WGS) entry which is preliminary data.</text>
</comment>
<dbReference type="InterPro" id="IPR017946">
    <property type="entry name" value="PLC-like_Pdiesterase_TIM-brl"/>
</dbReference>
<evidence type="ECO:0000313" key="1">
    <source>
        <dbReference type="EMBL" id="GMA88182.1"/>
    </source>
</evidence>
<dbReference type="SUPFAM" id="SSF51695">
    <property type="entry name" value="PLC-like phosphodiesterases"/>
    <property type="match status" value="1"/>
</dbReference>
<dbReference type="Gene3D" id="3.20.20.190">
    <property type="entry name" value="Phosphatidylinositol (PI) phosphodiesterase"/>
    <property type="match status" value="1"/>
</dbReference>
<protein>
    <recommendedName>
        <fullName evidence="3">GP-PDE domain-containing protein</fullName>
    </recommendedName>
</protein>
<gene>
    <name evidence="1" type="ORF">GCM10025868_34320</name>
</gene>
<dbReference type="Proteomes" id="UP001157017">
    <property type="component" value="Unassembled WGS sequence"/>
</dbReference>
<keyword evidence="2" id="KW-1185">Reference proteome</keyword>
<proteinExistence type="predicted"/>
<reference evidence="2" key="1">
    <citation type="journal article" date="2019" name="Int. J. Syst. Evol. Microbiol.">
        <title>The Global Catalogue of Microorganisms (GCM) 10K type strain sequencing project: providing services to taxonomists for standard genome sequencing and annotation.</title>
        <authorList>
            <consortium name="The Broad Institute Genomics Platform"/>
            <consortium name="The Broad Institute Genome Sequencing Center for Infectious Disease"/>
            <person name="Wu L."/>
            <person name="Ma J."/>
        </authorList>
    </citation>
    <scope>NUCLEOTIDE SEQUENCE [LARGE SCALE GENOMIC DNA]</scope>
    <source>
        <strain evidence="2">NBRC 108730</strain>
    </source>
</reference>
<evidence type="ECO:0000313" key="2">
    <source>
        <dbReference type="Proteomes" id="UP001157017"/>
    </source>
</evidence>